<dbReference type="AlphaFoldDB" id="X1UNK5"/>
<comment type="caution">
    <text evidence="1">The sequence shown here is derived from an EMBL/GenBank/DDBJ whole genome shotgun (WGS) entry which is preliminary data.</text>
</comment>
<feature type="non-terminal residue" evidence="1">
    <location>
        <position position="58"/>
    </location>
</feature>
<evidence type="ECO:0000313" key="1">
    <source>
        <dbReference type="EMBL" id="GAJ19089.1"/>
    </source>
</evidence>
<gene>
    <name evidence="1" type="ORF">S12H4_61253</name>
</gene>
<reference evidence="1" key="1">
    <citation type="journal article" date="2014" name="Front. Microbiol.">
        <title>High frequency of phylogenetically diverse reductive dehalogenase-homologous genes in deep subseafloor sedimentary metagenomes.</title>
        <authorList>
            <person name="Kawai M."/>
            <person name="Futagami T."/>
            <person name="Toyoda A."/>
            <person name="Takaki Y."/>
            <person name="Nishi S."/>
            <person name="Hori S."/>
            <person name="Arai W."/>
            <person name="Tsubouchi T."/>
            <person name="Morono Y."/>
            <person name="Uchiyama I."/>
            <person name="Ito T."/>
            <person name="Fujiyama A."/>
            <person name="Inagaki F."/>
            <person name="Takami H."/>
        </authorList>
    </citation>
    <scope>NUCLEOTIDE SEQUENCE</scope>
    <source>
        <strain evidence="1">Expedition CK06-06</strain>
    </source>
</reference>
<sequence length="58" mass="6624">MAIVNKTEKAYEFTQEEMAKQAILLLNKLKSSINCDGIKLEFNLTKSWSCSYNFGSSR</sequence>
<organism evidence="1">
    <name type="scientific">marine sediment metagenome</name>
    <dbReference type="NCBI Taxonomy" id="412755"/>
    <lineage>
        <taxon>unclassified sequences</taxon>
        <taxon>metagenomes</taxon>
        <taxon>ecological metagenomes</taxon>
    </lineage>
</organism>
<proteinExistence type="predicted"/>
<accession>X1UNK5</accession>
<dbReference type="EMBL" id="BARW01040595">
    <property type="protein sequence ID" value="GAJ19089.1"/>
    <property type="molecule type" value="Genomic_DNA"/>
</dbReference>
<name>X1UNK5_9ZZZZ</name>
<protein>
    <submittedName>
        <fullName evidence="1">Uncharacterized protein</fullName>
    </submittedName>
</protein>